<evidence type="ECO:0000256" key="1">
    <source>
        <dbReference type="ARBA" id="ARBA00022729"/>
    </source>
</evidence>
<protein>
    <recommendedName>
        <fullName evidence="3">Secretion system C-terminal sorting domain-containing protein</fullName>
    </recommendedName>
</protein>
<feature type="domain" description="Secretion system C-terminal sorting" evidence="3">
    <location>
        <begin position="331"/>
        <end position="405"/>
    </location>
</feature>
<dbReference type="AlphaFoldDB" id="A0A840EPD3"/>
<feature type="chain" id="PRO_5032302141" description="Secretion system C-terminal sorting domain-containing protein" evidence="2">
    <location>
        <begin position="20"/>
        <end position="407"/>
    </location>
</feature>
<sequence length="407" mass="45624">MKTLLSFLSFIGICALGFAQQTVNLSMGSGYTDRVFYKLATDNTQAYTASDWEVAFLRTSPYAFATRINDQLGLQVYEVSDDVADWNNIDVTNTSTWTALHNSELIWDLGAFDQGSASYGWGEYGSDHHVRGSIIFVIEHGENKYTKFFIDDYFSGYTFKYAKWNEQAGTWDADQTVTIPNNQNTDRYFNYYNLTQGNEVIAEPAAADWDIVFTKFTTAYPVQGGTMPYVVAGVLHHPAVEIAKGTATSVKEDLTYSADINTIGYDWKSFTGGAYTVSSDVYYYIKTAEEEVYKLNFLTFDGSSTGNLSFQVENITDQMDVKKVNTKNVTVYPNPTVNKQLTVALDNSVAETSLELYNMQGKLVFKQNKSPNSTNQQTLDLNHLQTGVYLLQIKTGTDTLTKKVILQ</sequence>
<reference evidence="4 5" key="1">
    <citation type="submission" date="2020-08" db="EMBL/GenBank/DDBJ databases">
        <title>Genomic Encyclopedia of Type Strains, Phase IV (KMG-IV): sequencing the most valuable type-strain genomes for metagenomic binning, comparative biology and taxonomic classification.</title>
        <authorList>
            <person name="Goeker M."/>
        </authorList>
    </citation>
    <scope>NUCLEOTIDE SEQUENCE [LARGE SCALE GENOMIC DNA]</scope>
    <source>
        <strain evidence="4 5">DSM 29568</strain>
    </source>
</reference>
<gene>
    <name evidence="4" type="ORF">GGR32_001131</name>
</gene>
<keyword evidence="5" id="KW-1185">Reference proteome</keyword>
<feature type="signal peptide" evidence="2">
    <location>
        <begin position="1"/>
        <end position="19"/>
    </location>
</feature>
<dbReference type="InterPro" id="IPR026444">
    <property type="entry name" value="Secre_tail"/>
</dbReference>
<proteinExistence type="predicted"/>
<evidence type="ECO:0000259" key="3">
    <source>
        <dbReference type="Pfam" id="PF18962"/>
    </source>
</evidence>
<keyword evidence="1 2" id="KW-0732">Signal</keyword>
<name>A0A840EPD3_9FLAO</name>
<evidence type="ECO:0000256" key="2">
    <source>
        <dbReference type="SAM" id="SignalP"/>
    </source>
</evidence>
<dbReference type="Proteomes" id="UP000553034">
    <property type="component" value="Unassembled WGS sequence"/>
</dbReference>
<comment type="caution">
    <text evidence="4">The sequence shown here is derived from an EMBL/GenBank/DDBJ whole genome shotgun (WGS) entry which is preliminary data.</text>
</comment>
<dbReference type="NCBIfam" id="TIGR04183">
    <property type="entry name" value="Por_Secre_tail"/>
    <property type="match status" value="1"/>
</dbReference>
<accession>A0A840EPD3</accession>
<dbReference type="Pfam" id="PF18962">
    <property type="entry name" value="Por_Secre_tail"/>
    <property type="match status" value="1"/>
</dbReference>
<evidence type="ECO:0000313" key="4">
    <source>
        <dbReference type="EMBL" id="MBB4118840.1"/>
    </source>
</evidence>
<organism evidence="4 5">
    <name type="scientific">Mesonia hippocampi</name>
    <dbReference type="NCBI Taxonomy" id="1628250"/>
    <lineage>
        <taxon>Bacteria</taxon>
        <taxon>Pseudomonadati</taxon>
        <taxon>Bacteroidota</taxon>
        <taxon>Flavobacteriia</taxon>
        <taxon>Flavobacteriales</taxon>
        <taxon>Flavobacteriaceae</taxon>
        <taxon>Mesonia</taxon>
    </lineage>
</organism>
<dbReference type="EMBL" id="JACIFO010000004">
    <property type="protein sequence ID" value="MBB4118840.1"/>
    <property type="molecule type" value="Genomic_DNA"/>
</dbReference>
<evidence type="ECO:0000313" key="5">
    <source>
        <dbReference type="Proteomes" id="UP000553034"/>
    </source>
</evidence>
<dbReference type="RefSeq" id="WP_183477203.1">
    <property type="nucleotide sequence ID" value="NZ_JACIFO010000004.1"/>
</dbReference>